<feature type="domain" description="RING-type" evidence="14">
    <location>
        <begin position="61"/>
        <end position="102"/>
    </location>
</feature>
<evidence type="ECO:0000313" key="15">
    <source>
        <dbReference type="Proteomes" id="UP000046393"/>
    </source>
</evidence>
<dbReference type="SUPFAM" id="SSF57850">
    <property type="entry name" value="RING/U-box"/>
    <property type="match status" value="1"/>
</dbReference>
<dbReference type="PROSITE" id="PS00518">
    <property type="entry name" value="ZF_RING_1"/>
    <property type="match status" value="1"/>
</dbReference>
<evidence type="ECO:0000256" key="10">
    <source>
        <dbReference type="ARBA" id="ARBA00023136"/>
    </source>
</evidence>
<dbReference type="STRING" id="451379.A0A0N5AJ55"/>
<keyword evidence="5" id="KW-0808">Transferase</keyword>
<evidence type="ECO:0000256" key="2">
    <source>
        <dbReference type="ARBA" id="ARBA00004308"/>
    </source>
</evidence>
<keyword evidence="8" id="KW-0833">Ubl conjugation pathway</keyword>
<evidence type="ECO:0000256" key="12">
    <source>
        <dbReference type="SAM" id="MobiDB-lite"/>
    </source>
</evidence>
<feature type="compositionally biased region" description="Polar residues" evidence="12">
    <location>
        <begin position="33"/>
        <end position="47"/>
    </location>
</feature>
<evidence type="ECO:0000256" key="6">
    <source>
        <dbReference type="ARBA" id="ARBA00022723"/>
    </source>
</evidence>
<dbReference type="InterPro" id="IPR001841">
    <property type="entry name" value="Znf_RING"/>
</dbReference>
<feature type="region of interest" description="Disordered" evidence="12">
    <location>
        <begin position="140"/>
        <end position="161"/>
    </location>
</feature>
<dbReference type="PROSITE" id="PS50089">
    <property type="entry name" value="ZF_RING_2"/>
    <property type="match status" value="1"/>
</dbReference>
<evidence type="ECO:0000256" key="1">
    <source>
        <dbReference type="ARBA" id="ARBA00000900"/>
    </source>
</evidence>
<keyword evidence="7 11" id="KW-0863">Zinc-finger</keyword>
<evidence type="ECO:0000256" key="4">
    <source>
        <dbReference type="ARBA" id="ARBA00012483"/>
    </source>
</evidence>
<keyword evidence="13" id="KW-0812">Transmembrane</keyword>
<dbReference type="SMART" id="SM00184">
    <property type="entry name" value="RING"/>
    <property type="match status" value="1"/>
</dbReference>
<dbReference type="UniPathway" id="UPA00143"/>
<feature type="compositionally biased region" description="Low complexity" evidence="12">
    <location>
        <begin position="1"/>
        <end position="15"/>
    </location>
</feature>
<dbReference type="InterPro" id="IPR017907">
    <property type="entry name" value="Znf_RING_CS"/>
</dbReference>
<evidence type="ECO:0000256" key="11">
    <source>
        <dbReference type="PROSITE-ProRule" id="PRU00175"/>
    </source>
</evidence>
<dbReference type="WBParaSite" id="SMUV_0000447701-mRNA-1">
    <property type="protein sequence ID" value="SMUV_0000447701-mRNA-1"/>
    <property type="gene ID" value="SMUV_0000447701"/>
</dbReference>
<dbReference type="GO" id="GO:0008270">
    <property type="term" value="F:zinc ion binding"/>
    <property type="evidence" value="ECO:0007669"/>
    <property type="project" value="UniProtKB-KW"/>
</dbReference>
<organism evidence="15 16">
    <name type="scientific">Syphacia muris</name>
    <dbReference type="NCBI Taxonomy" id="451379"/>
    <lineage>
        <taxon>Eukaryota</taxon>
        <taxon>Metazoa</taxon>
        <taxon>Ecdysozoa</taxon>
        <taxon>Nematoda</taxon>
        <taxon>Chromadorea</taxon>
        <taxon>Rhabditida</taxon>
        <taxon>Spirurina</taxon>
        <taxon>Oxyuridomorpha</taxon>
        <taxon>Oxyuroidea</taxon>
        <taxon>Oxyuridae</taxon>
        <taxon>Syphacia</taxon>
    </lineage>
</organism>
<dbReference type="Pfam" id="PF13920">
    <property type="entry name" value="zf-C3HC4_3"/>
    <property type="match status" value="1"/>
</dbReference>
<evidence type="ECO:0000256" key="13">
    <source>
        <dbReference type="SAM" id="Phobius"/>
    </source>
</evidence>
<dbReference type="GO" id="GO:0005783">
    <property type="term" value="C:endoplasmic reticulum"/>
    <property type="evidence" value="ECO:0007669"/>
    <property type="project" value="InterPro"/>
</dbReference>
<feature type="transmembrane region" description="Helical" evidence="13">
    <location>
        <begin position="116"/>
        <end position="136"/>
    </location>
</feature>
<reference evidence="16" key="1">
    <citation type="submission" date="2017-02" db="UniProtKB">
        <authorList>
            <consortium name="WormBaseParasite"/>
        </authorList>
    </citation>
    <scope>IDENTIFICATION</scope>
</reference>
<dbReference type="AlphaFoldDB" id="A0A0N5AJ55"/>
<evidence type="ECO:0000256" key="7">
    <source>
        <dbReference type="ARBA" id="ARBA00022771"/>
    </source>
</evidence>
<keyword evidence="6" id="KW-0479">Metal-binding</keyword>
<keyword evidence="10 13" id="KW-0472">Membrane</keyword>
<evidence type="ECO:0000256" key="8">
    <source>
        <dbReference type="ARBA" id="ARBA00022786"/>
    </source>
</evidence>
<dbReference type="GO" id="GO:0016567">
    <property type="term" value="P:protein ubiquitination"/>
    <property type="evidence" value="ECO:0007669"/>
    <property type="project" value="UniProtKB-UniPathway"/>
</dbReference>
<dbReference type="FunFam" id="3.30.40.10:FF:000062">
    <property type="entry name" value="E3 ubiquitin-protein ligase RNF185"/>
    <property type="match status" value="1"/>
</dbReference>
<keyword evidence="9" id="KW-0862">Zinc</keyword>
<dbReference type="GO" id="GO:0006511">
    <property type="term" value="P:ubiquitin-dependent protein catabolic process"/>
    <property type="evidence" value="ECO:0007669"/>
    <property type="project" value="InterPro"/>
</dbReference>
<evidence type="ECO:0000259" key="14">
    <source>
        <dbReference type="PROSITE" id="PS50089"/>
    </source>
</evidence>
<evidence type="ECO:0000256" key="9">
    <source>
        <dbReference type="ARBA" id="ARBA00022833"/>
    </source>
</evidence>
<dbReference type="InterPro" id="IPR013083">
    <property type="entry name" value="Znf_RING/FYVE/PHD"/>
</dbReference>
<name>A0A0N5AJ55_9BILA</name>
<keyword evidence="15" id="KW-1185">Reference proteome</keyword>
<dbReference type="InterPro" id="IPR045103">
    <property type="entry name" value="RNF5/RNF185-like"/>
</dbReference>
<dbReference type="Gene3D" id="3.30.40.10">
    <property type="entry name" value="Zinc/RING finger domain, C3HC4 (zinc finger)"/>
    <property type="match status" value="1"/>
</dbReference>
<sequence length="248" mass="27230">MVLEGSASSSARSLSGDALNEEAGLDTDKLKNQKNSESSNADGPSQSKDSKQDDENARFECNICLEQARDAVVSMCGHLFCWPCLHQWLDTRPQRQLCPVCKSAISKDKASMLHIILHYHCVFSATAALQVIPLYGRGGSGDPRNKTIPPRPKGQRTEAPQNTHHGIFPGFQWGAENNGGVQFSMGIGIFPISFFASFLNTGFIERRPEPPISRFSAAPGTPQADEERLLSHAFLILASVFIFWLLLL</sequence>
<dbReference type="PANTHER" id="PTHR12313">
    <property type="entry name" value="E3 UBIQUITIN-PROTEIN LIGASE RNF5-RELATED"/>
    <property type="match status" value="1"/>
</dbReference>
<evidence type="ECO:0000313" key="16">
    <source>
        <dbReference type="WBParaSite" id="SMUV_0000447701-mRNA-1"/>
    </source>
</evidence>
<dbReference type="GO" id="GO:0061630">
    <property type="term" value="F:ubiquitin protein ligase activity"/>
    <property type="evidence" value="ECO:0007669"/>
    <property type="project" value="UniProtKB-EC"/>
</dbReference>
<feature type="region of interest" description="Disordered" evidence="12">
    <location>
        <begin position="1"/>
        <end position="53"/>
    </location>
</feature>
<feature type="transmembrane region" description="Helical" evidence="13">
    <location>
        <begin position="229"/>
        <end position="247"/>
    </location>
</feature>
<evidence type="ECO:0000256" key="5">
    <source>
        <dbReference type="ARBA" id="ARBA00022679"/>
    </source>
</evidence>
<feature type="transmembrane region" description="Helical" evidence="13">
    <location>
        <begin position="183"/>
        <end position="204"/>
    </location>
</feature>
<accession>A0A0N5AJ55</accession>
<protein>
    <recommendedName>
        <fullName evidence="4">RING-type E3 ubiquitin transferase</fullName>
        <ecNumber evidence="4">2.3.2.27</ecNumber>
    </recommendedName>
</protein>
<evidence type="ECO:0000256" key="3">
    <source>
        <dbReference type="ARBA" id="ARBA00004906"/>
    </source>
</evidence>
<dbReference type="Proteomes" id="UP000046393">
    <property type="component" value="Unplaced"/>
</dbReference>
<dbReference type="EC" id="2.3.2.27" evidence="4"/>
<comment type="subcellular location">
    <subcellularLocation>
        <location evidence="2">Endomembrane system</location>
    </subcellularLocation>
</comment>
<comment type="pathway">
    <text evidence="3">Protein modification; protein ubiquitination.</text>
</comment>
<keyword evidence="13" id="KW-1133">Transmembrane helix</keyword>
<comment type="catalytic activity">
    <reaction evidence="1">
        <text>S-ubiquitinyl-[E2 ubiquitin-conjugating enzyme]-L-cysteine + [acceptor protein]-L-lysine = [E2 ubiquitin-conjugating enzyme]-L-cysteine + N(6)-ubiquitinyl-[acceptor protein]-L-lysine.</text>
        <dbReference type="EC" id="2.3.2.27"/>
    </reaction>
</comment>
<proteinExistence type="predicted"/>